<protein>
    <submittedName>
        <fullName evidence="8">Uncharacterized protein</fullName>
    </submittedName>
</protein>
<feature type="transmembrane region" description="Helical" evidence="7">
    <location>
        <begin position="104"/>
        <end position="122"/>
    </location>
</feature>
<dbReference type="GO" id="GO:0005886">
    <property type="term" value="C:plasma membrane"/>
    <property type="evidence" value="ECO:0007669"/>
    <property type="project" value="TreeGrafter"/>
</dbReference>
<comment type="subcellular location">
    <subcellularLocation>
        <location evidence="1">Membrane</location>
        <topology evidence="1">Multi-pass membrane protein</topology>
    </subcellularLocation>
</comment>
<dbReference type="AlphaFoldDB" id="A0AAD9E0S9"/>
<evidence type="ECO:0000256" key="2">
    <source>
        <dbReference type="ARBA" id="ARBA00005734"/>
    </source>
</evidence>
<organism evidence="8 9">
    <name type="scientific">Electrophorus voltai</name>
    <dbReference type="NCBI Taxonomy" id="2609070"/>
    <lineage>
        <taxon>Eukaryota</taxon>
        <taxon>Metazoa</taxon>
        <taxon>Chordata</taxon>
        <taxon>Craniata</taxon>
        <taxon>Vertebrata</taxon>
        <taxon>Euteleostomi</taxon>
        <taxon>Actinopterygii</taxon>
        <taxon>Neopterygii</taxon>
        <taxon>Teleostei</taxon>
        <taxon>Ostariophysi</taxon>
        <taxon>Gymnotiformes</taxon>
        <taxon>Gymnotoidei</taxon>
        <taxon>Gymnotidae</taxon>
        <taxon>Electrophorus</taxon>
    </lineage>
</organism>
<sequence>MSLTVIGQGKVKTRTPAGHAFKLPPYRMCGMDADLADEEEGEREMEDEFAVGEAVRMLPPPMAHCDGAVWGSRRGPWGCVLWGSVLVLWNLVLVLAGVLLLATIFTLVLMPAMLLLYVGFLCHSRKARKNRNQQNKTRLGLDTNWNRTGKTWSGDKTQTRHDEEQALEQEHTGTRATGEDRTGQ</sequence>
<keyword evidence="4 7" id="KW-1133">Transmembrane helix</keyword>
<dbReference type="InterPro" id="IPR033355">
    <property type="entry name" value="TMEM88"/>
</dbReference>
<feature type="region of interest" description="Disordered" evidence="6">
    <location>
        <begin position="131"/>
        <end position="184"/>
    </location>
</feature>
<dbReference type="Proteomes" id="UP001239994">
    <property type="component" value="Unassembled WGS sequence"/>
</dbReference>
<evidence type="ECO:0000256" key="6">
    <source>
        <dbReference type="SAM" id="MobiDB-lite"/>
    </source>
</evidence>
<keyword evidence="5 7" id="KW-0472">Membrane</keyword>
<dbReference type="EMBL" id="JAROKS010000011">
    <property type="protein sequence ID" value="KAK1800074.1"/>
    <property type="molecule type" value="Genomic_DNA"/>
</dbReference>
<accession>A0AAD9E0S9</accession>
<evidence type="ECO:0000256" key="5">
    <source>
        <dbReference type="ARBA" id="ARBA00023136"/>
    </source>
</evidence>
<evidence type="ECO:0000256" key="7">
    <source>
        <dbReference type="SAM" id="Phobius"/>
    </source>
</evidence>
<dbReference type="PANTHER" id="PTHR28628">
    <property type="entry name" value="TRANSMEMBRANE PROTEIN 88-RELATED"/>
    <property type="match status" value="1"/>
</dbReference>
<proteinExistence type="inferred from homology"/>
<evidence type="ECO:0000313" key="8">
    <source>
        <dbReference type="EMBL" id="KAK1800074.1"/>
    </source>
</evidence>
<feature type="compositionally biased region" description="Polar residues" evidence="6">
    <location>
        <begin position="132"/>
        <end position="156"/>
    </location>
</feature>
<dbReference type="GO" id="GO:0030165">
    <property type="term" value="F:PDZ domain binding"/>
    <property type="evidence" value="ECO:0007669"/>
    <property type="project" value="TreeGrafter"/>
</dbReference>
<gene>
    <name evidence="8" type="ORF">P4O66_006576</name>
</gene>
<evidence type="ECO:0000256" key="1">
    <source>
        <dbReference type="ARBA" id="ARBA00004141"/>
    </source>
</evidence>
<evidence type="ECO:0000256" key="3">
    <source>
        <dbReference type="ARBA" id="ARBA00022692"/>
    </source>
</evidence>
<comment type="caution">
    <text evidence="8">The sequence shown here is derived from an EMBL/GenBank/DDBJ whole genome shotgun (WGS) entry which is preliminary data.</text>
</comment>
<evidence type="ECO:0000313" key="9">
    <source>
        <dbReference type="Proteomes" id="UP001239994"/>
    </source>
</evidence>
<dbReference type="PANTHER" id="PTHR28628:SF4">
    <property type="entry name" value="TRANSMEMBRANE PROTEIN 88B"/>
    <property type="match status" value="1"/>
</dbReference>
<feature type="transmembrane region" description="Helical" evidence="7">
    <location>
        <begin position="79"/>
        <end position="98"/>
    </location>
</feature>
<comment type="similarity">
    <text evidence="2">Belongs to the TMEM88 family.</text>
</comment>
<name>A0AAD9E0S9_9TELE</name>
<feature type="compositionally biased region" description="Basic and acidic residues" evidence="6">
    <location>
        <begin position="157"/>
        <end position="184"/>
    </location>
</feature>
<keyword evidence="3 7" id="KW-0812">Transmembrane</keyword>
<evidence type="ECO:0000256" key="4">
    <source>
        <dbReference type="ARBA" id="ARBA00022989"/>
    </source>
</evidence>
<keyword evidence="9" id="KW-1185">Reference proteome</keyword>
<reference evidence="8" key="1">
    <citation type="submission" date="2023-03" db="EMBL/GenBank/DDBJ databases">
        <title>Electrophorus voltai genome.</title>
        <authorList>
            <person name="Bian C."/>
        </authorList>
    </citation>
    <scope>NUCLEOTIDE SEQUENCE</scope>
    <source>
        <strain evidence="8">CB-2022</strain>
        <tissue evidence="8">Muscle</tissue>
    </source>
</reference>